<dbReference type="Pfam" id="PF14492">
    <property type="entry name" value="EFG_III"/>
    <property type="match status" value="1"/>
</dbReference>
<evidence type="ECO:0000256" key="2">
    <source>
        <dbReference type="ARBA" id="ARBA00023134"/>
    </source>
</evidence>
<organism evidence="4 5">
    <name type="scientific">Kouleothrix aurantiaca</name>
    <dbReference type="NCBI Taxonomy" id="186479"/>
    <lineage>
        <taxon>Bacteria</taxon>
        <taxon>Bacillati</taxon>
        <taxon>Chloroflexota</taxon>
        <taxon>Chloroflexia</taxon>
        <taxon>Chloroflexales</taxon>
        <taxon>Roseiflexineae</taxon>
        <taxon>Roseiflexaceae</taxon>
        <taxon>Kouleothrix</taxon>
    </lineage>
</organism>
<dbReference type="FunFam" id="3.30.70.240:FF:000001">
    <property type="entry name" value="Elongation factor G"/>
    <property type="match status" value="1"/>
</dbReference>
<dbReference type="SUPFAM" id="SSF52540">
    <property type="entry name" value="P-loop containing nucleoside triphosphate hydrolases"/>
    <property type="match status" value="1"/>
</dbReference>
<dbReference type="InterPro" id="IPR020568">
    <property type="entry name" value="Ribosomal_Su5_D2-typ_SF"/>
</dbReference>
<dbReference type="SMART" id="SM00889">
    <property type="entry name" value="EFG_IV"/>
    <property type="match status" value="1"/>
</dbReference>
<dbReference type="AlphaFoldDB" id="A0A0P9DFY7"/>
<dbReference type="Pfam" id="PF03764">
    <property type="entry name" value="EFG_IV"/>
    <property type="match status" value="1"/>
</dbReference>
<dbReference type="NCBIfam" id="NF009891">
    <property type="entry name" value="PRK13351.1-1"/>
    <property type="match status" value="1"/>
</dbReference>
<dbReference type="Gene3D" id="3.30.70.870">
    <property type="entry name" value="Elongation Factor G (Translational Gtpase), domain 3"/>
    <property type="match status" value="1"/>
</dbReference>
<evidence type="ECO:0000313" key="4">
    <source>
        <dbReference type="EMBL" id="KPV52175.1"/>
    </source>
</evidence>
<dbReference type="NCBIfam" id="NF009381">
    <property type="entry name" value="PRK12740.1-5"/>
    <property type="match status" value="1"/>
</dbReference>
<evidence type="ECO:0000259" key="3">
    <source>
        <dbReference type="PROSITE" id="PS51722"/>
    </source>
</evidence>
<dbReference type="Pfam" id="PF22042">
    <property type="entry name" value="EF-G_D2"/>
    <property type="match status" value="1"/>
</dbReference>
<reference evidence="4 5" key="1">
    <citation type="submission" date="2015-09" db="EMBL/GenBank/DDBJ databases">
        <title>Draft genome sequence of Kouleothrix aurantiaca JCM 19913.</title>
        <authorList>
            <person name="Hemp J."/>
        </authorList>
    </citation>
    <scope>NUCLEOTIDE SEQUENCE [LARGE SCALE GENOMIC DNA]</scope>
    <source>
        <strain evidence="4 5">COM-B</strain>
    </source>
</reference>
<dbReference type="FunFam" id="3.40.50.300:FF:001994">
    <property type="entry name" value="Translation elongation factor G"/>
    <property type="match status" value="1"/>
</dbReference>
<dbReference type="Pfam" id="PF00009">
    <property type="entry name" value="GTP_EFTU"/>
    <property type="match status" value="1"/>
</dbReference>
<dbReference type="NCBIfam" id="TIGR00231">
    <property type="entry name" value="small_GTP"/>
    <property type="match status" value="1"/>
</dbReference>
<dbReference type="CDD" id="cd01434">
    <property type="entry name" value="EFG_mtEFG1_IV"/>
    <property type="match status" value="1"/>
</dbReference>
<evidence type="ECO:0000256" key="1">
    <source>
        <dbReference type="ARBA" id="ARBA00022741"/>
    </source>
</evidence>
<dbReference type="InterPro" id="IPR047872">
    <property type="entry name" value="EFG_IV"/>
</dbReference>
<dbReference type="GO" id="GO:0005525">
    <property type="term" value="F:GTP binding"/>
    <property type="evidence" value="ECO:0007669"/>
    <property type="project" value="UniProtKB-KW"/>
</dbReference>
<dbReference type="CDD" id="cd04088">
    <property type="entry name" value="EFG_mtEFG_II"/>
    <property type="match status" value="1"/>
</dbReference>
<dbReference type="Pfam" id="PF00679">
    <property type="entry name" value="EFG_C"/>
    <property type="match status" value="1"/>
</dbReference>
<dbReference type="InterPro" id="IPR009022">
    <property type="entry name" value="EFG_III"/>
</dbReference>
<keyword evidence="4" id="KW-0648">Protein biosynthesis</keyword>
<name>A0A0P9DFY7_9CHLR</name>
<gene>
    <name evidence="4" type="primary">fusA</name>
    <name evidence="4" type="ORF">SE17_17040</name>
</gene>
<dbReference type="InterPro" id="IPR027417">
    <property type="entry name" value="P-loop_NTPase"/>
</dbReference>
<dbReference type="InterPro" id="IPR000640">
    <property type="entry name" value="EFG_V-like"/>
</dbReference>
<accession>A0A0P9DFY7</accession>
<dbReference type="InterPro" id="IPR014721">
    <property type="entry name" value="Ribsml_uS5_D2-typ_fold_subgr"/>
</dbReference>
<dbReference type="Gene3D" id="3.30.70.240">
    <property type="match status" value="1"/>
</dbReference>
<keyword evidence="1" id="KW-0547">Nucleotide-binding</keyword>
<keyword evidence="4" id="KW-0251">Elongation factor</keyword>
<dbReference type="InterPro" id="IPR000795">
    <property type="entry name" value="T_Tr_GTP-bd_dom"/>
</dbReference>
<dbReference type="GO" id="GO:0003746">
    <property type="term" value="F:translation elongation factor activity"/>
    <property type="evidence" value="ECO:0007669"/>
    <property type="project" value="UniProtKB-KW"/>
</dbReference>
<dbReference type="Gene3D" id="3.40.50.300">
    <property type="entry name" value="P-loop containing nucleotide triphosphate hydrolases"/>
    <property type="match status" value="1"/>
</dbReference>
<dbReference type="GO" id="GO:0032790">
    <property type="term" value="P:ribosome disassembly"/>
    <property type="evidence" value="ECO:0007669"/>
    <property type="project" value="TreeGrafter"/>
</dbReference>
<dbReference type="CDD" id="cd03713">
    <property type="entry name" value="EFG_mtEFG_C"/>
    <property type="match status" value="1"/>
</dbReference>
<dbReference type="InterPro" id="IPR041095">
    <property type="entry name" value="EFG_II"/>
</dbReference>
<protein>
    <submittedName>
        <fullName evidence="4">Elongation factor G</fullName>
    </submittedName>
</protein>
<dbReference type="PRINTS" id="PR00315">
    <property type="entry name" value="ELONGATNFCT"/>
</dbReference>
<dbReference type="NCBIfam" id="NF009379">
    <property type="entry name" value="PRK12740.1-3"/>
    <property type="match status" value="1"/>
</dbReference>
<sequence>MRSYGPEQIHNVGLFGHGGSGKTTLTEALLLTAKAISRAGRVEDGNTVSDYDPDEQKRRQSINLSIAPIEWKNDKINLIDVPGYADFAGEVASAMRVIDGAVIVMDAAGGVEVGTEMVWEAAKAANVPRILFINKLDRENANFFRAVEQAQEMLDEAVIPMQIPIGSQREFRGIISLRRQRAWMIADKHDGTFVEADIPADMVGIEQEWREKLIDKIAATNDDLIEKYLENGADALTPEDIQRGLRAGIANGSIVPVFCGAADQAHGTAQLIDGILDSFPSAARKTTQANDLLSGKSVELKPAVPEPLAALVFKTLVDPYGKISFVRVYSGELHANSSIFNPRTRKDERIGQIYVMRGKEQISVPALGPGEIGVITKLVDVATNDTLCSHDRPLQLAPINFPATAYSAMVKPKTRADLDRLGGALHNVVEEDPTLHVSRDAQSGDTLLSGLGEPHLQIIAERMKRKFNVDVELELPRVPYRETIRGKAEAQYRHKKQTGGAGQFGDVSIRIEPLTPDPAREDPLEFVNAIVGGVIDRTFVPAVEKGVREAMAEGVVSGNHLVDVRVTLFDGKMHPVDSKEIAFKIAGHEAFKLAVQKAQPVIMEPIYAMEISVPDQFAGDIMSDMTTRRGRVQGMLPDGSGRTTISAHAPLAEIQRYATDLRSLTQGRGRFSMAFDHFEDLPAHLAQNLTAEEKAHQTAH</sequence>
<dbReference type="SUPFAM" id="SSF54980">
    <property type="entry name" value="EF-G C-terminal domain-like"/>
    <property type="match status" value="2"/>
</dbReference>
<dbReference type="Proteomes" id="UP000050509">
    <property type="component" value="Unassembled WGS sequence"/>
</dbReference>
<dbReference type="InterPro" id="IPR035649">
    <property type="entry name" value="EFG_V"/>
</dbReference>
<dbReference type="InterPro" id="IPR009000">
    <property type="entry name" value="Transl_B-barrel_sf"/>
</dbReference>
<keyword evidence="5" id="KW-1185">Reference proteome</keyword>
<dbReference type="PROSITE" id="PS51722">
    <property type="entry name" value="G_TR_2"/>
    <property type="match status" value="1"/>
</dbReference>
<feature type="domain" description="Tr-type G" evidence="3">
    <location>
        <begin position="7"/>
        <end position="283"/>
    </location>
</feature>
<dbReference type="CDD" id="cd16262">
    <property type="entry name" value="EFG_III"/>
    <property type="match status" value="1"/>
</dbReference>
<dbReference type="SUPFAM" id="SSF54211">
    <property type="entry name" value="Ribosomal protein S5 domain 2-like"/>
    <property type="match status" value="1"/>
</dbReference>
<dbReference type="EMBL" id="LJCR01000635">
    <property type="protein sequence ID" value="KPV52175.1"/>
    <property type="molecule type" value="Genomic_DNA"/>
</dbReference>
<evidence type="ECO:0000313" key="5">
    <source>
        <dbReference type="Proteomes" id="UP000050509"/>
    </source>
</evidence>
<dbReference type="PANTHER" id="PTHR43261">
    <property type="entry name" value="TRANSLATION ELONGATION FACTOR G-RELATED"/>
    <property type="match status" value="1"/>
</dbReference>
<dbReference type="PATRIC" id="fig|186479.3.peg.9434"/>
<dbReference type="CDD" id="cd04170">
    <property type="entry name" value="EF-G_bact"/>
    <property type="match status" value="1"/>
</dbReference>
<dbReference type="Gene3D" id="3.30.230.10">
    <property type="match status" value="1"/>
</dbReference>
<dbReference type="SUPFAM" id="SSF50447">
    <property type="entry name" value="Translation proteins"/>
    <property type="match status" value="1"/>
</dbReference>
<dbReference type="InterPro" id="IPR005225">
    <property type="entry name" value="Small_GTP-bd"/>
</dbReference>
<dbReference type="InterPro" id="IPR035647">
    <property type="entry name" value="EFG_III/V"/>
</dbReference>
<proteinExistence type="predicted"/>
<dbReference type="InterPro" id="IPR005517">
    <property type="entry name" value="Transl_elong_EFG/EF2_IV"/>
</dbReference>
<dbReference type="FunFam" id="3.30.230.10:FF:000003">
    <property type="entry name" value="Elongation factor G"/>
    <property type="match status" value="1"/>
</dbReference>
<dbReference type="InterPro" id="IPR053905">
    <property type="entry name" value="EF-G-like_DII"/>
</dbReference>
<dbReference type="Gene3D" id="2.40.30.10">
    <property type="entry name" value="Translation factors"/>
    <property type="match status" value="1"/>
</dbReference>
<dbReference type="GO" id="GO:0003924">
    <property type="term" value="F:GTPase activity"/>
    <property type="evidence" value="ECO:0007669"/>
    <property type="project" value="InterPro"/>
</dbReference>
<dbReference type="PANTHER" id="PTHR43261:SF6">
    <property type="entry name" value="ELONGATION FACTOR G-LIKE PROTEIN"/>
    <property type="match status" value="1"/>
</dbReference>
<keyword evidence="2" id="KW-0342">GTP-binding</keyword>
<comment type="caution">
    <text evidence="4">The sequence shown here is derived from an EMBL/GenBank/DDBJ whole genome shotgun (WGS) entry which is preliminary data.</text>
</comment>
<dbReference type="SMART" id="SM00838">
    <property type="entry name" value="EFG_C"/>
    <property type="match status" value="1"/>
</dbReference>